<reference evidence="1 2" key="1">
    <citation type="submission" date="2023-12" db="EMBL/GenBank/DDBJ databases">
        <title>the genome sequence of Hyalangium sp. s54d21.</title>
        <authorList>
            <person name="Zhang X."/>
        </authorList>
    </citation>
    <scope>NUCLEOTIDE SEQUENCE [LARGE SCALE GENOMIC DNA]</scope>
    <source>
        <strain evidence="2">s54d21</strain>
    </source>
</reference>
<proteinExistence type="predicted"/>
<dbReference type="RefSeq" id="WP_321543593.1">
    <property type="nucleotide sequence ID" value="NZ_JAXIVS010000001.1"/>
</dbReference>
<accession>A0ABU5GUK6</accession>
<dbReference type="Proteomes" id="UP001291309">
    <property type="component" value="Unassembled WGS sequence"/>
</dbReference>
<keyword evidence="2" id="KW-1185">Reference proteome</keyword>
<name>A0ABU5GUK6_9BACT</name>
<evidence type="ECO:0000313" key="1">
    <source>
        <dbReference type="EMBL" id="MDY7224867.1"/>
    </source>
</evidence>
<gene>
    <name evidence="1" type="ORF">SYV04_00675</name>
</gene>
<organism evidence="1 2">
    <name type="scientific">Hyalangium rubrum</name>
    <dbReference type="NCBI Taxonomy" id="3103134"/>
    <lineage>
        <taxon>Bacteria</taxon>
        <taxon>Pseudomonadati</taxon>
        <taxon>Myxococcota</taxon>
        <taxon>Myxococcia</taxon>
        <taxon>Myxococcales</taxon>
        <taxon>Cystobacterineae</taxon>
        <taxon>Archangiaceae</taxon>
        <taxon>Hyalangium</taxon>
    </lineage>
</organism>
<dbReference type="Gene3D" id="2.20.110.10">
    <property type="entry name" value="Histone H3 K4-specific methyltransferase SET7/9 N-terminal domain"/>
    <property type="match status" value="1"/>
</dbReference>
<evidence type="ECO:0000313" key="2">
    <source>
        <dbReference type="Proteomes" id="UP001291309"/>
    </source>
</evidence>
<dbReference type="SUPFAM" id="SSF82185">
    <property type="entry name" value="Histone H3 K4-specific methyltransferase SET7/9 N-terminal domain"/>
    <property type="match status" value="1"/>
</dbReference>
<evidence type="ECO:0008006" key="3">
    <source>
        <dbReference type="Google" id="ProtNLM"/>
    </source>
</evidence>
<dbReference type="EMBL" id="JAXIVS010000001">
    <property type="protein sequence ID" value="MDY7224867.1"/>
    <property type="molecule type" value="Genomic_DNA"/>
</dbReference>
<comment type="caution">
    <text evidence="1">The sequence shown here is derived from an EMBL/GenBank/DDBJ whole genome shotgun (WGS) entry which is preliminary data.</text>
</comment>
<sequence length="237" mass="27033">MSSTRDQELEASIAELMATRANAPPDMQRLVDQQIESVEGARRMQRMVEEANEKNRLIRPKLTEEMRAFFTPAPRARLPTWISDTQTRAMVLEELMQCPAGAKVFPDKDSLECRIPTPKGGIPERHGLTLWFYKSTGRLKGQRYYEHGLLRWAITYHHTGGRESEGQYDNVKPKVDRENGLHTYYAPNGTIVRQAEYQSGLLQGWSKQWEDDGYPASATRYENGKSVEMIGPTGKSI</sequence>
<protein>
    <recommendedName>
        <fullName evidence="3">Toxin-antitoxin system YwqK family antitoxin</fullName>
    </recommendedName>
</protein>